<dbReference type="RefSeq" id="WP_108145832.1">
    <property type="nucleotide sequence ID" value="NZ_PYGR01000021.1"/>
</dbReference>
<dbReference type="GO" id="GO:0004521">
    <property type="term" value="F:RNA endonuclease activity"/>
    <property type="evidence" value="ECO:0007669"/>
    <property type="project" value="TreeGrafter"/>
</dbReference>
<evidence type="ECO:0000313" key="3">
    <source>
        <dbReference type="EMBL" id="PTO35642.1"/>
    </source>
</evidence>
<accession>A0A2T5DCX9</accession>
<organism evidence="3 4">
    <name type="scientific">Enterococcus mundtii</name>
    <dbReference type="NCBI Taxonomy" id="53346"/>
    <lineage>
        <taxon>Bacteria</taxon>
        <taxon>Bacillati</taxon>
        <taxon>Bacillota</taxon>
        <taxon>Bacilli</taxon>
        <taxon>Lactobacillales</taxon>
        <taxon>Enterococcaceae</taxon>
        <taxon>Enterococcus</taxon>
    </lineage>
</organism>
<dbReference type="Gene3D" id="2.30.30.110">
    <property type="match status" value="1"/>
</dbReference>
<sequence>MVKQGDIIFIDLDPTKGNELAKKRPCVIISNNNYNRIFNTVLVMPISSSTKYLQEKYQHSGAFQTISDTAMNTIKGTILCQHIRSIDLSQRSNLQVVDQIDPQTKERLSEIAKYFF</sequence>
<dbReference type="PANTHER" id="PTHR33988:SF2">
    <property type="entry name" value="ENDORIBONUCLEASE MAZF"/>
    <property type="match status" value="1"/>
</dbReference>
<dbReference type="GO" id="GO:0003677">
    <property type="term" value="F:DNA binding"/>
    <property type="evidence" value="ECO:0007669"/>
    <property type="project" value="InterPro"/>
</dbReference>
<dbReference type="Pfam" id="PF02452">
    <property type="entry name" value="PemK_toxin"/>
    <property type="match status" value="1"/>
</dbReference>
<dbReference type="Proteomes" id="UP000244022">
    <property type="component" value="Unassembled WGS sequence"/>
</dbReference>
<reference evidence="3 4" key="1">
    <citation type="submission" date="2018-03" db="EMBL/GenBank/DDBJ databases">
        <title>Draft genome sequences of four Enterococcus mundtii strains isolated from beef slaughterhouses in Kenya.</title>
        <authorList>
            <person name="Wambui J."/>
            <person name="Stevens M."/>
            <person name="Njage P."/>
            <person name="Stephan R."/>
            <person name="Tasara T."/>
        </authorList>
    </citation>
    <scope>NUCLEOTIDE SEQUENCE [LARGE SCALE GENOMIC DNA]</scope>
    <source>
        <strain evidence="3 4">H18-EM</strain>
    </source>
</reference>
<dbReference type="SUPFAM" id="SSF50118">
    <property type="entry name" value="Cell growth inhibitor/plasmid maintenance toxic component"/>
    <property type="match status" value="1"/>
</dbReference>
<dbReference type="GO" id="GO:0006402">
    <property type="term" value="P:mRNA catabolic process"/>
    <property type="evidence" value="ECO:0007669"/>
    <property type="project" value="TreeGrafter"/>
</dbReference>
<dbReference type="InterPro" id="IPR003477">
    <property type="entry name" value="PemK-like"/>
</dbReference>
<evidence type="ECO:0000313" key="4">
    <source>
        <dbReference type="Proteomes" id="UP000244022"/>
    </source>
</evidence>
<keyword evidence="2" id="KW-1277">Toxin-antitoxin system</keyword>
<dbReference type="EMBL" id="PYGR01000021">
    <property type="protein sequence ID" value="PTO35642.1"/>
    <property type="molecule type" value="Genomic_DNA"/>
</dbReference>
<evidence type="ECO:0000256" key="1">
    <source>
        <dbReference type="ARBA" id="ARBA00007521"/>
    </source>
</evidence>
<dbReference type="GO" id="GO:0016075">
    <property type="term" value="P:rRNA catabolic process"/>
    <property type="evidence" value="ECO:0007669"/>
    <property type="project" value="TreeGrafter"/>
</dbReference>
<proteinExistence type="inferred from homology"/>
<comment type="similarity">
    <text evidence="1">Belongs to the PemK/MazF family.</text>
</comment>
<protein>
    <submittedName>
        <fullName evidence="3">Type II toxin-antitoxin system PemK/MazF family toxin</fullName>
    </submittedName>
</protein>
<name>A0A2T5DCX9_ENTMU</name>
<gene>
    <name evidence="3" type="ORF">C6N14_06795</name>
</gene>
<dbReference type="InterPro" id="IPR011067">
    <property type="entry name" value="Plasmid_toxin/cell-grow_inhib"/>
</dbReference>
<evidence type="ECO:0000256" key="2">
    <source>
        <dbReference type="ARBA" id="ARBA00022649"/>
    </source>
</evidence>
<comment type="caution">
    <text evidence="3">The sequence shown here is derived from an EMBL/GenBank/DDBJ whole genome shotgun (WGS) entry which is preliminary data.</text>
</comment>
<dbReference type="AlphaFoldDB" id="A0A2T5DCX9"/>
<dbReference type="PANTHER" id="PTHR33988">
    <property type="entry name" value="ENDORIBONUCLEASE MAZF-RELATED"/>
    <property type="match status" value="1"/>
</dbReference>